<dbReference type="AlphaFoldDB" id="K0RC36"/>
<keyword evidence="2" id="KW-0812">Transmembrane</keyword>
<gene>
    <name evidence="3" type="ORF">THAOC_29575</name>
</gene>
<evidence type="ECO:0000313" key="4">
    <source>
        <dbReference type="Proteomes" id="UP000266841"/>
    </source>
</evidence>
<evidence type="ECO:0000256" key="2">
    <source>
        <dbReference type="SAM" id="Phobius"/>
    </source>
</evidence>
<accession>K0RC36</accession>
<keyword evidence="2" id="KW-0472">Membrane</keyword>
<protein>
    <submittedName>
        <fullName evidence="3">Uncharacterized protein</fullName>
    </submittedName>
</protein>
<evidence type="ECO:0000256" key="1">
    <source>
        <dbReference type="SAM" id="MobiDB-lite"/>
    </source>
</evidence>
<reference evidence="3 4" key="1">
    <citation type="journal article" date="2012" name="Genome Biol.">
        <title>Genome and low-iron response of an oceanic diatom adapted to chronic iron limitation.</title>
        <authorList>
            <person name="Lommer M."/>
            <person name="Specht M."/>
            <person name="Roy A.S."/>
            <person name="Kraemer L."/>
            <person name="Andreson R."/>
            <person name="Gutowska M.A."/>
            <person name="Wolf J."/>
            <person name="Bergner S.V."/>
            <person name="Schilhabel M.B."/>
            <person name="Klostermeier U.C."/>
            <person name="Beiko R.G."/>
            <person name="Rosenstiel P."/>
            <person name="Hippler M."/>
            <person name="Laroche J."/>
        </authorList>
    </citation>
    <scope>NUCLEOTIDE SEQUENCE [LARGE SCALE GENOMIC DNA]</scope>
    <source>
        <strain evidence="3 4">CCMP1005</strain>
    </source>
</reference>
<organism evidence="3 4">
    <name type="scientific">Thalassiosira oceanica</name>
    <name type="common">Marine diatom</name>
    <dbReference type="NCBI Taxonomy" id="159749"/>
    <lineage>
        <taxon>Eukaryota</taxon>
        <taxon>Sar</taxon>
        <taxon>Stramenopiles</taxon>
        <taxon>Ochrophyta</taxon>
        <taxon>Bacillariophyta</taxon>
        <taxon>Coscinodiscophyceae</taxon>
        <taxon>Thalassiosirophycidae</taxon>
        <taxon>Thalassiosirales</taxon>
        <taxon>Thalassiosiraceae</taxon>
        <taxon>Thalassiosira</taxon>
    </lineage>
</organism>
<dbReference type="EMBL" id="AGNL01041931">
    <property type="protein sequence ID" value="EJK51268.1"/>
    <property type="molecule type" value="Genomic_DNA"/>
</dbReference>
<feature type="transmembrane region" description="Helical" evidence="2">
    <location>
        <begin position="72"/>
        <end position="95"/>
    </location>
</feature>
<evidence type="ECO:0000313" key="3">
    <source>
        <dbReference type="EMBL" id="EJK51268.1"/>
    </source>
</evidence>
<proteinExistence type="predicted"/>
<feature type="non-terminal residue" evidence="3">
    <location>
        <position position="1"/>
    </location>
</feature>
<keyword evidence="2" id="KW-1133">Transmembrane helix</keyword>
<feature type="region of interest" description="Disordered" evidence="1">
    <location>
        <begin position="1"/>
        <end position="34"/>
    </location>
</feature>
<comment type="caution">
    <text evidence="3">The sequence shown here is derived from an EMBL/GenBank/DDBJ whole genome shotgun (WGS) entry which is preliminary data.</text>
</comment>
<dbReference type="Proteomes" id="UP000266841">
    <property type="component" value="Unassembled WGS sequence"/>
</dbReference>
<name>K0RC36_THAOC</name>
<sequence length="105" mass="11130">IFVASVLSREGQSATPSSLQGQGPPPLPPARTGHGLQRLQSMHIDRAGVEARVVLLAKAVPPLSRAWTQTGFLAISYVAAIASFACKILFGLLIIDLVNDLVKWG</sequence>
<keyword evidence="4" id="KW-1185">Reference proteome</keyword>